<protein>
    <submittedName>
        <fullName evidence="3">Peptidoglycan/LPS O-acetylase OafA/YrhL, contains acyltransferase and SGNH-hydrolase domains</fullName>
    </submittedName>
</protein>
<feature type="transmembrane region" description="Helical" evidence="1">
    <location>
        <begin position="215"/>
        <end position="232"/>
    </location>
</feature>
<feature type="transmembrane region" description="Helical" evidence="1">
    <location>
        <begin position="7"/>
        <end position="24"/>
    </location>
</feature>
<keyword evidence="4" id="KW-1185">Reference proteome</keyword>
<feature type="transmembrane region" description="Helical" evidence="1">
    <location>
        <begin position="129"/>
        <end position="152"/>
    </location>
</feature>
<dbReference type="AlphaFoldDB" id="A0A521D806"/>
<feature type="transmembrane region" description="Helical" evidence="1">
    <location>
        <begin position="44"/>
        <end position="68"/>
    </location>
</feature>
<reference evidence="3 4" key="1">
    <citation type="submission" date="2017-05" db="EMBL/GenBank/DDBJ databases">
        <authorList>
            <person name="Varghese N."/>
            <person name="Submissions S."/>
        </authorList>
    </citation>
    <scope>NUCLEOTIDE SEQUENCE [LARGE SCALE GENOMIC DNA]</scope>
    <source>
        <strain evidence="3 4">DSM 21342</strain>
    </source>
</reference>
<feature type="transmembrane region" description="Helical" evidence="1">
    <location>
        <begin position="273"/>
        <end position="299"/>
    </location>
</feature>
<dbReference type="Pfam" id="PF01757">
    <property type="entry name" value="Acyl_transf_3"/>
    <property type="match status" value="1"/>
</dbReference>
<keyword evidence="3" id="KW-0012">Acyltransferase</keyword>
<keyword evidence="3" id="KW-0378">Hydrolase</keyword>
<gene>
    <name evidence="3" type="ORF">SAMN06265350_10646</name>
</gene>
<feature type="transmembrane region" description="Helical" evidence="1">
    <location>
        <begin position="88"/>
        <end position="109"/>
    </location>
</feature>
<feature type="transmembrane region" description="Helical" evidence="1">
    <location>
        <begin position="351"/>
        <end position="374"/>
    </location>
</feature>
<feature type="transmembrane region" description="Helical" evidence="1">
    <location>
        <begin position="244"/>
        <end position="261"/>
    </location>
</feature>
<dbReference type="GO" id="GO:0016787">
    <property type="term" value="F:hydrolase activity"/>
    <property type="evidence" value="ECO:0007669"/>
    <property type="project" value="UniProtKB-KW"/>
</dbReference>
<evidence type="ECO:0000313" key="3">
    <source>
        <dbReference type="EMBL" id="SMO67828.1"/>
    </source>
</evidence>
<dbReference type="GO" id="GO:0016747">
    <property type="term" value="F:acyltransferase activity, transferring groups other than amino-acyl groups"/>
    <property type="evidence" value="ECO:0007669"/>
    <property type="project" value="InterPro"/>
</dbReference>
<dbReference type="PANTHER" id="PTHR23028">
    <property type="entry name" value="ACETYLTRANSFERASE"/>
    <property type="match status" value="1"/>
</dbReference>
<organism evidence="3 4">
    <name type="scientific">Solitalea koreensis</name>
    <dbReference type="NCBI Taxonomy" id="543615"/>
    <lineage>
        <taxon>Bacteria</taxon>
        <taxon>Pseudomonadati</taxon>
        <taxon>Bacteroidota</taxon>
        <taxon>Sphingobacteriia</taxon>
        <taxon>Sphingobacteriales</taxon>
        <taxon>Sphingobacteriaceae</taxon>
        <taxon>Solitalea</taxon>
    </lineage>
</organism>
<dbReference type="InterPro" id="IPR050879">
    <property type="entry name" value="Acyltransferase_3"/>
</dbReference>
<feature type="transmembrane region" description="Helical" evidence="1">
    <location>
        <begin position="320"/>
        <end position="339"/>
    </location>
</feature>
<feature type="transmembrane region" description="Helical" evidence="1">
    <location>
        <begin position="173"/>
        <end position="195"/>
    </location>
</feature>
<sequence length="386" mass="44939">MHKNIKYFPGLSALRFFAAFFVLMHHSETIRKKYGLFNLEAFSLFQNGSTAVSFFFVLSGFLISYLLLKEDRDRGGISVKAFYWRRVVRIWPLYFLLVAIGLYLVPFGLKLIHFNYPMPYIPNQVLPYFLLFMPFMVNILFGSSLLEPLWSIGVEEIFYLIWAPLMKFFHKHMLNLFVAIILIKTALMTLFFYFINVEPNSTWDIVKQVIDILKFEAMAIGGVGAYLVYYASKDKRHWKIFSPVFQVVCLILLFLRVALHHELIASETVFGDVYSVIFAKPVLSNLVLYVLFLWLIVNVSMNPKSFLKLEKKWLNSLGDVSYGIYMYQMLIIFAVVLVLKKHLMAMTPIPSTILFYFMIAGVTIGISYLSKYLFENQFLKLKGLVK</sequence>
<dbReference type="GO" id="GO:0016020">
    <property type="term" value="C:membrane"/>
    <property type="evidence" value="ECO:0007669"/>
    <property type="project" value="TreeGrafter"/>
</dbReference>
<feature type="domain" description="Acyltransferase 3" evidence="2">
    <location>
        <begin position="10"/>
        <end position="369"/>
    </location>
</feature>
<dbReference type="GO" id="GO:0000271">
    <property type="term" value="P:polysaccharide biosynthetic process"/>
    <property type="evidence" value="ECO:0007669"/>
    <property type="project" value="TreeGrafter"/>
</dbReference>
<dbReference type="OrthoDB" id="290051at2"/>
<dbReference type="Proteomes" id="UP000315971">
    <property type="component" value="Unassembled WGS sequence"/>
</dbReference>
<accession>A0A521D806</accession>
<name>A0A521D806_9SPHI</name>
<keyword evidence="1" id="KW-0812">Transmembrane</keyword>
<dbReference type="InterPro" id="IPR002656">
    <property type="entry name" value="Acyl_transf_3_dom"/>
</dbReference>
<keyword evidence="1" id="KW-0472">Membrane</keyword>
<dbReference type="PANTHER" id="PTHR23028:SF53">
    <property type="entry name" value="ACYL_TRANSF_3 DOMAIN-CONTAINING PROTEIN"/>
    <property type="match status" value="1"/>
</dbReference>
<keyword evidence="1" id="KW-1133">Transmembrane helix</keyword>
<keyword evidence="3" id="KW-0808">Transferase</keyword>
<evidence type="ECO:0000259" key="2">
    <source>
        <dbReference type="Pfam" id="PF01757"/>
    </source>
</evidence>
<dbReference type="EMBL" id="FXSZ01000006">
    <property type="protein sequence ID" value="SMO67828.1"/>
    <property type="molecule type" value="Genomic_DNA"/>
</dbReference>
<dbReference type="RefSeq" id="WP_142603965.1">
    <property type="nucleotide sequence ID" value="NZ_FXSZ01000006.1"/>
</dbReference>
<evidence type="ECO:0000313" key="4">
    <source>
        <dbReference type="Proteomes" id="UP000315971"/>
    </source>
</evidence>
<evidence type="ECO:0000256" key="1">
    <source>
        <dbReference type="SAM" id="Phobius"/>
    </source>
</evidence>
<proteinExistence type="predicted"/>